<dbReference type="Proteomes" id="UP000241769">
    <property type="component" value="Unassembled WGS sequence"/>
</dbReference>
<evidence type="ECO:0000256" key="3">
    <source>
        <dbReference type="ARBA" id="ARBA00020181"/>
    </source>
</evidence>
<feature type="region of interest" description="Disordered" evidence="12">
    <location>
        <begin position="828"/>
        <end position="932"/>
    </location>
</feature>
<feature type="domain" description="KOW" evidence="14">
    <location>
        <begin position="439"/>
        <end position="466"/>
    </location>
</feature>
<dbReference type="InterPro" id="IPR057934">
    <property type="entry name" value="KOW_Spt5_7"/>
</dbReference>
<dbReference type="Pfam" id="PF23042">
    <property type="entry name" value="KOW1_SPT5"/>
    <property type="match status" value="1"/>
</dbReference>
<accession>A0A2P6NDI1</accession>
<dbReference type="CDD" id="cd06085">
    <property type="entry name" value="KOW_Spt5_5"/>
    <property type="match status" value="1"/>
</dbReference>
<feature type="domain" description="KOW" evidence="14">
    <location>
        <begin position="381"/>
        <end position="408"/>
    </location>
</feature>
<dbReference type="Pfam" id="PF23291">
    <property type="entry name" value="KOW4_SPT5"/>
    <property type="match status" value="1"/>
</dbReference>
<keyword evidence="8" id="KW-0010">Activator</keyword>
<dbReference type="GO" id="GO:0003735">
    <property type="term" value="F:structural constituent of ribosome"/>
    <property type="evidence" value="ECO:0007669"/>
    <property type="project" value="InterPro"/>
</dbReference>
<dbReference type="CDD" id="cd09888">
    <property type="entry name" value="NGN_Euk"/>
    <property type="match status" value="1"/>
</dbReference>
<dbReference type="CDD" id="cd06083">
    <property type="entry name" value="KOW_Spt5_3"/>
    <property type="match status" value="1"/>
</dbReference>
<dbReference type="PROSITE" id="PS01108">
    <property type="entry name" value="RIBOSOMAL_L24"/>
    <property type="match status" value="1"/>
</dbReference>
<keyword evidence="16" id="KW-1185">Reference proteome</keyword>
<keyword evidence="10 11" id="KW-0539">Nucleus</keyword>
<dbReference type="InterPro" id="IPR005825">
    <property type="entry name" value="Ribosomal_uL24_CS"/>
</dbReference>
<evidence type="ECO:0000256" key="10">
    <source>
        <dbReference type="ARBA" id="ARBA00023242"/>
    </source>
</evidence>
<organism evidence="15 16">
    <name type="scientific">Planoprotostelium fungivorum</name>
    <dbReference type="NCBI Taxonomy" id="1890364"/>
    <lineage>
        <taxon>Eukaryota</taxon>
        <taxon>Amoebozoa</taxon>
        <taxon>Evosea</taxon>
        <taxon>Variosea</taxon>
        <taxon>Cavosteliida</taxon>
        <taxon>Cavosteliaceae</taxon>
        <taxon>Planoprotostelium</taxon>
    </lineage>
</organism>
<dbReference type="PIRSF" id="PIRSF036945">
    <property type="entry name" value="Spt5"/>
    <property type="match status" value="1"/>
</dbReference>
<dbReference type="GO" id="GO:0005840">
    <property type="term" value="C:ribosome"/>
    <property type="evidence" value="ECO:0007669"/>
    <property type="project" value="InterPro"/>
</dbReference>
<evidence type="ECO:0000313" key="15">
    <source>
        <dbReference type="EMBL" id="PRP82026.1"/>
    </source>
</evidence>
<dbReference type="Pfam" id="PF23037">
    <property type="entry name" value="KOWx_SPT5"/>
    <property type="match status" value="1"/>
</dbReference>
<evidence type="ECO:0000256" key="9">
    <source>
        <dbReference type="ARBA" id="ARBA00023163"/>
    </source>
</evidence>
<name>A0A2P6NDI1_9EUKA</name>
<dbReference type="EMBL" id="MDYQ01000111">
    <property type="protein sequence ID" value="PRP82026.1"/>
    <property type="molecule type" value="Genomic_DNA"/>
</dbReference>
<feature type="region of interest" description="Disordered" evidence="12">
    <location>
        <begin position="1"/>
        <end position="99"/>
    </location>
</feature>
<feature type="compositionally biased region" description="Low complexity" evidence="12">
    <location>
        <begin position="736"/>
        <end position="747"/>
    </location>
</feature>
<gene>
    <name evidence="15" type="ORF">PROFUN_03716</name>
</gene>
<dbReference type="PANTHER" id="PTHR11125">
    <property type="entry name" value="SUPPRESSOR OF TY 5"/>
    <property type="match status" value="1"/>
</dbReference>
<sequence length="1050" mass="116430">MGSDDDDREDEDMPSDEEMNEEDEEEEEEEEEEQDRGRGRQKKKAKRSASYYLDEEAEEDSDEEEEDAPEVGYREQSLDPAEVERAKEERRRRYEENLRNQNRSAEEIAEIMHKRWEGYGAREEFDDDEQRDHITQQSFLPTFKDPKMWMVGCKHGSEKQMVINLMQKFIDKQGTPEALLIKSAVCQDHLPGYIYVEADKESHVSQAIKGLRALHYKLKLVPIREMVDVMTVAKKNLNLKRGDWVRSKRGVYKGDLAQVYQYDEVRGKLIVKFIPRLAEKNDNNKRSIRPAAKFFNPDDYSNAEKKLDYYIYDGNKYKDGYLLKQINLKSVQTNVIPSIDELQRFQEAPDSSRMDDDETPSAASSIGLANLKAPIAKNKVIFAKGDTVRVIEGDLRNLKGEVDSVEGDFTTSNYTVHVMPKEKDLNDMLSFTADQLVKWFKNGDQVKVMSGKYNGETGLVVKAEGLKLTLFSNASSNEIEVLAADVQKCTDVATGTVRLGNYELHDLVTISATQVGVIIQVDKESFGVLDNNNVVQHYSLQEIGSKRYIRDAVASDAYQRTITLGETVKIVDGMYKGQQGVIKYLFKNMAFIYSREYLHNSGIFVVPSRTCASLNSANRRPEGQFLHPAAPPQSPSHYGGGGRNERSPMGPPRGGGRGGGGGSYNRRRAQDSLVNKTVTITKGNRVSRVVLKTTGQWKGYIGIVKDVTEINVRVELHTRCRIVSVPRDAIAEKHSNNAQQNSNNDSAFPPQTPLRRENDMRTMSTPVRGSGPFSADTAWDPSAPSTPMRATTPAYDPTEYGTGYGSGSNTISTPGGGGYYYPFSPAPSTSNSGVDHGQVHTPGTGFDTPGSSFTPSGGPTPSGTYDQRTPGYAPPTTPGNMYIPPTTPGSMSYMTPTTPQTPHTPGESLYSSSVNDSTEHSTASRTEEQDPEWNNWFTEDIVVKIADDYDGDHSGVTAVIRQVISPGPSGHSKVEIESNKEEVTIGNGMITPVIPGKKARLKVIRGPDHKGCTGTLMGTDGGDGIVRIDPHLDIAICNLHRLAVYSPAPK</sequence>
<dbReference type="FunFam" id="3.30.70.940:FF:000005">
    <property type="entry name" value="Transcription elongation factor SPT5"/>
    <property type="match status" value="1"/>
</dbReference>
<dbReference type="Pfam" id="PF23290">
    <property type="entry name" value="KOW5_SPT5"/>
    <property type="match status" value="1"/>
</dbReference>
<keyword evidence="7" id="KW-0805">Transcription regulation</keyword>
<feature type="compositionally biased region" description="Low complexity" evidence="12">
    <location>
        <begin position="848"/>
        <end position="864"/>
    </location>
</feature>
<feature type="domain" description="NusG-like N-terminal" evidence="13">
    <location>
        <begin position="145"/>
        <end position="233"/>
    </location>
</feature>
<dbReference type="InterPro" id="IPR039385">
    <property type="entry name" value="NGN_Euk"/>
</dbReference>
<comment type="caution">
    <text evidence="15">The sequence shown here is derived from an EMBL/GenBank/DDBJ whole genome shotgun (WGS) entry which is preliminary data.</text>
</comment>
<evidence type="ECO:0000256" key="2">
    <source>
        <dbReference type="ARBA" id="ARBA00006956"/>
    </source>
</evidence>
<dbReference type="FunCoup" id="A0A2P6NDI1">
    <property type="interactions" value="1031"/>
</dbReference>
<comment type="similarity">
    <text evidence="2 11">Belongs to the SPT5 family.</text>
</comment>
<evidence type="ECO:0000256" key="4">
    <source>
        <dbReference type="ARBA" id="ARBA00022491"/>
    </source>
</evidence>
<feature type="compositionally biased region" description="Polar residues" evidence="12">
    <location>
        <begin position="909"/>
        <end position="924"/>
    </location>
</feature>
<dbReference type="Gene3D" id="3.30.70.940">
    <property type="entry name" value="NusG, N-terminal domain"/>
    <property type="match status" value="1"/>
</dbReference>
<evidence type="ECO:0000256" key="1">
    <source>
        <dbReference type="ARBA" id="ARBA00004123"/>
    </source>
</evidence>
<dbReference type="InterPro" id="IPR039659">
    <property type="entry name" value="SPT5"/>
</dbReference>
<dbReference type="InterPro" id="IPR041973">
    <property type="entry name" value="KOW_Spt5_1"/>
</dbReference>
<dbReference type="SMART" id="SM00739">
    <property type="entry name" value="KOW"/>
    <property type="match status" value="4"/>
</dbReference>
<dbReference type="CDD" id="cd06082">
    <property type="entry name" value="KOW_Spt5_2"/>
    <property type="match status" value="1"/>
</dbReference>
<reference evidence="15 16" key="1">
    <citation type="journal article" date="2018" name="Genome Biol. Evol.">
        <title>Multiple Roots of Fruiting Body Formation in Amoebozoa.</title>
        <authorList>
            <person name="Hillmann F."/>
            <person name="Forbes G."/>
            <person name="Novohradska S."/>
            <person name="Ferling I."/>
            <person name="Riege K."/>
            <person name="Groth M."/>
            <person name="Westermann M."/>
            <person name="Marz M."/>
            <person name="Spaller T."/>
            <person name="Winckler T."/>
            <person name="Schaap P."/>
            <person name="Glockner G."/>
        </authorList>
    </citation>
    <scope>NUCLEOTIDE SEQUENCE [LARGE SCALE GENOMIC DNA]</scope>
    <source>
        <strain evidence="15 16">Jena</strain>
    </source>
</reference>
<evidence type="ECO:0000256" key="12">
    <source>
        <dbReference type="SAM" id="MobiDB-lite"/>
    </source>
</evidence>
<dbReference type="InterPro" id="IPR017071">
    <property type="entry name" value="TF_Spt5_eukaryote"/>
</dbReference>
<dbReference type="InterPro" id="IPR005100">
    <property type="entry name" value="NGN-domain"/>
</dbReference>
<keyword evidence="4" id="KW-0678">Repressor</keyword>
<evidence type="ECO:0000256" key="5">
    <source>
        <dbReference type="ARBA" id="ARBA00022553"/>
    </source>
</evidence>
<keyword evidence="6" id="KW-0677">Repeat</keyword>
<evidence type="ECO:0000259" key="13">
    <source>
        <dbReference type="SMART" id="SM00738"/>
    </source>
</evidence>
<dbReference type="AlphaFoldDB" id="A0A2P6NDI1"/>
<dbReference type="GO" id="GO:0032784">
    <property type="term" value="P:regulation of DNA-templated transcription elongation"/>
    <property type="evidence" value="ECO:0007669"/>
    <property type="project" value="InterPro"/>
</dbReference>
<evidence type="ECO:0000256" key="7">
    <source>
        <dbReference type="ARBA" id="ARBA00023015"/>
    </source>
</evidence>
<feature type="compositionally biased region" description="Acidic residues" evidence="12">
    <location>
        <begin position="1"/>
        <end position="34"/>
    </location>
</feature>
<keyword evidence="5" id="KW-0597">Phosphoprotein</keyword>
<feature type="compositionally biased region" description="Basic and acidic residues" evidence="12">
    <location>
        <begin position="72"/>
        <end position="99"/>
    </location>
</feature>
<evidence type="ECO:0000259" key="14">
    <source>
        <dbReference type="SMART" id="SM00739"/>
    </source>
</evidence>
<keyword evidence="15" id="KW-0251">Elongation factor</keyword>
<dbReference type="SMART" id="SM00738">
    <property type="entry name" value="NGN"/>
    <property type="match status" value="1"/>
</dbReference>
<keyword evidence="15" id="KW-0648">Protein biosynthesis</keyword>
<dbReference type="PANTHER" id="PTHR11125:SF7">
    <property type="entry name" value="TRANSCRIPTION ELONGATION FACTOR SPT5"/>
    <property type="match status" value="1"/>
</dbReference>
<dbReference type="InterPro" id="IPR041978">
    <property type="entry name" value="KOW_Spt5_5"/>
</dbReference>
<feature type="compositionally biased region" description="Acidic residues" evidence="12">
    <location>
        <begin position="53"/>
        <end position="69"/>
    </location>
</feature>
<keyword evidence="9 11" id="KW-0804">Transcription</keyword>
<feature type="compositionally biased region" description="Low complexity" evidence="12">
    <location>
        <begin position="895"/>
        <end position="905"/>
    </location>
</feature>
<feature type="domain" description="KOW" evidence="14">
    <location>
        <begin position="238"/>
        <end position="265"/>
    </location>
</feature>
<evidence type="ECO:0000256" key="8">
    <source>
        <dbReference type="ARBA" id="ARBA00023159"/>
    </source>
</evidence>
<dbReference type="InterPro" id="IPR057936">
    <property type="entry name" value="KOWx_Spt5"/>
</dbReference>
<dbReference type="Pfam" id="PF23287">
    <property type="entry name" value="KOW7_SPT5"/>
    <property type="match status" value="1"/>
</dbReference>
<feature type="region of interest" description="Disordered" evidence="12">
    <location>
        <begin position="734"/>
        <end position="792"/>
    </location>
</feature>
<evidence type="ECO:0000313" key="16">
    <source>
        <dbReference type="Proteomes" id="UP000241769"/>
    </source>
</evidence>
<dbReference type="InterPro" id="IPR041976">
    <property type="entry name" value="KOW_Spt5_3"/>
</dbReference>
<dbReference type="GO" id="GO:0032044">
    <property type="term" value="C:DSIF complex"/>
    <property type="evidence" value="ECO:0007669"/>
    <property type="project" value="TreeGrafter"/>
</dbReference>
<dbReference type="GO" id="GO:0003746">
    <property type="term" value="F:translation elongation factor activity"/>
    <property type="evidence" value="ECO:0007669"/>
    <property type="project" value="UniProtKB-KW"/>
</dbReference>
<dbReference type="Pfam" id="PF03439">
    <property type="entry name" value="Spt5-NGN"/>
    <property type="match status" value="1"/>
</dbReference>
<dbReference type="InterPro" id="IPR014722">
    <property type="entry name" value="Rib_uL2_dom2"/>
</dbReference>
<dbReference type="InterPro" id="IPR008991">
    <property type="entry name" value="Translation_prot_SH3-like_sf"/>
</dbReference>
<evidence type="ECO:0000256" key="11">
    <source>
        <dbReference type="PIRNR" id="PIRNR036945"/>
    </source>
</evidence>
<dbReference type="InterPro" id="IPR006645">
    <property type="entry name" value="NGN-like_dom"/>
</dbReference>
<dbReference type="CDD" id="cd06081">
    <property type="entry name" value="KOW_Spt5_1"/>
    <property type="match status" value="1"/>
</dbReference>
<dbReference type="GO" id="GO:0006357">
    <property type="term" value="P:regulation of transcription by RNA polymerase II"/>
    <property type="evidence" value="ECO:0007669"/>
    <property type="project" value="InterPro"/>
</dbReference>
<dbReference type="Pfam" id="PF23284">
    <property type="entry name" value="KOW2_Spt5"/>
    <property type="match status" value="1"/>
</dbReference>
<feature type="compositionally biased region" description="Gly residues" evidence="12">
    <location>
        <begin position="652"/>
        <end position="663"/>
    </location>
</feature>
<dbReference type="InParanoid" id="A0A2P6NDI1"/>
<dbReference type="CDD" id="cd06084">
    <property type="entry name" value="KOW_Spt5_4"/>
    <property type="match status" value="1"/>
</dbReference>
<feature type="region of interest" description="Disordered" evidence="12">
    <location>
        <begin position="622"/>
        <end position="675"/>
    </location>
</feature>
<proteinExistence type="inferred from homology"/>
<protein>
    <recommendedName>
        <fullName evidence="3 11">Transcription elongation factor SPT5</fullName>
    </recommendedName>
</protein>
<dbReference type="InterPro" id="IPR041975">
    <property type="entry name" value="KOW_Spt5_2"/>
</dbReference>
<feature type="domain" description="KOW" evidence="14">
    <location>
        <begin position="561"/>
        <end position="588"/>
    </location>
</feature>
<evidence type="ECO:0000256" key="6">
    <source>
        <dbReference type="ARBA" id="ARBA00022737"/>
    </source>
</evidence>
<dbReference type="InterPro" id="IPR041977">
    <property type="entry name" value="KOW_Spt5_4"/>
</dbReference>
<comment type="subcellular location">
    <subcellularLocation>
        <location evidence="1 11">Nucleus</location>
    </subcellularLocation>
</comment>
<dbReference type="InterPro" id="IPR036735">
    <property type="entry name" value="NGN_dom_sf"/>
</dbReference>
<dbReference type="InterPro" id="IPR005824">
    <property type="entry name" value="KOW"/>
</dbReference>
<dbReference type="GO" id="GO:0003729">
    <property type="term" value="F:mRNA binding"/>
    <property type="evidence" value="ECO:0007669"/>
    <property type="project" value="TreeGrafter"/>
</dbReference>
<dbReference type="STRING" id="1890364.A0A2P6NDI1"/>
<dbReference type="Gene3D" id="2.30.30.30">
    <property type="match status" value="3"/>
</dbReference>
<dbReference type="OrthoDB" id="28901at2759"/>
<dbReference type="GO" id="GO:0006368">
    <property type="term" value="P:transcription elongation by RNA polymerase II"/>
    <property type="evidence" value="ECO:0007669"/>
    <property type="project" value="TreeGrafter"/>
</dbReference>
<dbReference type="SUPFAM" id="SSF50104">
    <property type="entry name" value="Translation proteins SH3-like domain"/>
    <property type="match status" value="1"/>
</dbReference>